<dbReference type="InterPro" id="IPR018042">
    <property type="entry name" value="Aspartate_kinase_CS"/>
</dbReference>
<evidence type="ECO:0000256" key="1">
    <source>
        <dbReference type="ARBA" id="ARBA00004766"/>
    </source>
</evidence>
<dbReference type="PANTHER" id="PTHR21499:SF59">
    <property type="entry name" value="ASPARTOKINASE"/>
    <property type="match status" value="1"/>
</dbReference>
<evidence type="ECO:0000259" key="9">
    <source>
        <dbReference type="Pfam" id="PF00696"/>
    </source>
</evidence>
<gene>
    <name evidence="10" type="ORF">DAY19_06720</name>
</gene>
<keyword evidence="6" id="KW-0067">ATP-binding</keyword>
<evidence type="ECO:0000256" key="8">
    <source>
        <dbReference type="RuleBase" id="RU004249"/>
    </source>
</evidence>
<keyword evidence="3 7" id="KW-0808">Transferase</keyword>
<dbReference type="RefSeq" id="WP_114706439.1">
    <property type="nucleotide sequence ID" value="NZ_QDKL01000002.1"/>
</dbReference>
<dbReference type="PROSITE" id="PS00324">
    <property type="entry name" value="ASPARTOKINASE"/>
    <property type="match status" value="1"/>
</dbReference>
<sequence length="349" mass="39345">MRSIYKFGGSSIKCAATIKQIADLIIKCPNNCLVVLSATYNSTNELEEIFETSSLDLVKAFFNKHQVIIDELETSTDLSDFQSELESYLKNEKTKSVLDSVYSIGERVSTRILSDYLQKREVHNHLADARDYITTNRNFNEAKVLFKNTKDKCHPLNEKELIITQGFIAKTLSGETSTLGREGSDYSAAIFAWALDDVRELVIWKDVKGIYGHDPKLLDSAPLIPNLSYRQTKLLTNKGAKILFHRTMNPLIEKNLPLIVKSVFFPDESGSCISEGEVAKLKAISTQEIDGAKALLTVFGLDYDQSLVTNEHPYELDENNDDYFSLEVRQQDLAALINLFGDHLFSSHK</sequence>
<dbReference type="Proteomes" id="UP000443582">
    <property type="component" value="Unassembled WGS sequence"/>
</dbReference>
<evidence type="ECO:0000256" key="3">
    <source>
        <dbReference type="ARBA" id="ARBA00022679"/>
    </source>
</evidence>
<comment type="pathway">
    <text evidence="8">Amino-acid biosynthesis; L-threonine biosynthesis; L-threonine from L-aspartate: step 1/5.</text>
</comment>
<dbReference type="InterPro" id="IPR001341">
    <property type="entry name" value="Asp_kinase"/>
</dbReference>
<evidence type="ECO:0000256" key="2">
    <source>
        <dbReference type="ARBA" id="ARBA00010122"/>
    </source>
</evidence>
<dbReference type="EMBL" id="QDKL01000002">
    <property type="protein sequence ID" value="RZF21372.1"/>
    <property type="molecule type" value="Genomic_DNA"/>
</dbReference>
<dbReference type="NCBIfam" id="TIGR00657">
    <property type="entry name" value="asp_kinases"/>
    <property type="match status" value="1"/>
</dbReference>
<dbReference type="Gene3D" id="3.40.1160.10">
    <property type="entry name" value="Acetylglutamate kinase-like"/>
    <property type="match status" value="1"/>
</dbReference>
<keyword evidence="5 7" id="KW-0418">Kinase</keyword>
<keyword evidence="4" id="KW-0547">Nucleotide-binding</keyword>
<comment type="pathway">
    <text evidence="1 8">Amino-acid biosynthesis; L-lysine biosynthesis via DAP pathway; (S)-tetrahydrodipicolinate from L-aspartate: step 1/4.</text>
</comment>
<dbReference type="SUPFAM" id="SSF53633">
    <property type="entry name" value="Carbamate kinase-like"/>
    <property type="match status" value="1"/>
</dbReference>
<evidence type="ECO:0000256" key="4">
    <source>
        <dbReference type="ARBA" id="ARBA00022741"/>
    </source>
</evidence>
<dbReference type="Gene3D" id="1.20.120.1320">
    <property type="entry name" value="Aspartokinase, catalytic domain"/>
    <property type="match status" value="1"/>
</dbReference>
<accession>A0ABY0IFF8</accession>
<protein>
    <recommendedName>
        <fullName evidence="7">Aspartokinase</fullName>
        <ecNumber evidence="7">2.7.2.4</ecNumber>
    </recommendedName>
</protein>
<dbReference type="PANTHER" id="PTHR21499">
    <property type="entry name" value="ASPARTATE KINASE"/>
    <property type="match status" value="1"/>
</dbReference>
<keyword evidence="11" id="KW-1185">Reference proteome</keyword>
<evidence type="ECO:0000256" key="7">
    <source>
        <dbReference type="RuleBase" id="RU003448"/>
    </source>
</evidence>
<dbReference type="InterPro" id="IPR036393">
    <property type="entry name" value="AceGlu_kinase-like_sf"/>
</dbReference>
<comment type="caution">
    <text evidence="10">The sequence shown here is derived from an EMBL/GenBank/DDBJ whole genome shotgun (WGS) entry which is preliminary data.</text>
</comment>
<feature type="domain" description="Aspartate/glutamate/uridylate kinase" evidence="9">
    <location>
        <begin position="1"/>
        <end position="262"/>
    </location>
</feature>
<comment type="similarity">
    <text evidence="2 7">Belongs to the aspartokinase family.</text>
</comment>
<evidence type="ECO:0000313" key="10">
    <source>
        <dbReference type="EMBL" id="RZF21372.1"/>
    </source>
</evidence>
<dbReference type="InterPro" id="IPR001048">
    <property type="entry name" value="Asp/Glu/Uridylate_kinase"/>
</dbReference>
<name>A0ABY0IFF8_9BACT</name>
<organism evidence="10 11">
    <name type="scientific">Halobacteriovorax vibrionivorans</name>
    <dbReference type="NCBI Taxonomy" id="2152716"/>
    <lineage>
        <taxon>Bacteria</taxon>
        <taxon>Pseudomonadati</taxon>
        <taxon>Bdellovibrionota</taxon>
        <taxon>Bacteriovoracia</taxon>
        <taxon>Bacteriovoracales</taxon>
        <taxon>Halobacteriovoraceae</taxon>
        <taxon>Halobacteriovorax</taxon>
    </lineage>
</organism>
<proteinExistence type="inferred from homology"/>
<dbReference type="Pfam" id="PF00696">
    <property type="entry name" value="AA_kinase"/>
    <property type="match status" value="1"/>
</dbReference>
<evidence type="ECO:0000313" key="11">
    <source>
        <dbReference type="Proteomes" id="UP000443582"/>
    </source>
</evidence>
<comment type="pathway">
    <text evidence="8">Amino-acid biosynthesis; L-methionine biosynthesis via de novo pathway; L-homoserine from L-aspartate: step 1/3.</text>
</comment>
<evidence type="ECO:0000256" key="6">
    <source>
        <dbReference type="ARBA" id="ARBA00022840"/>
    </source>
</evidence>
<dbReference type="InterPro" id="IPR042199">
    <property type="entry name" value="AsparK_Bifunc_asparK/hSer_DH"/>
</dbReference>
<dbReference type="GO" id="GO:0004072">
    <property type="term" value="F:aspartate kinase activity"/>
    <property type="evidence" value="ECO:0007669"/>
    <property type="project" value="UniProtKB-EC"/>
</dbReference>
<dbReference type="EC" id="2.7.2.4" evidence="7"/>
<keyword evidence="8" id="KW-0028">Amino-acid biosynthesis</keyword>
<reference evidence="11" key="1">
    <citation type="journal article" date="2019" name="Int. J. Syst. Evol. Microbiol.">
        <title>Halobacteriovorax valvorus sp. nov., a novel prokaryotic predator isolated from coastal seawater of China.</title>
        <authorList>
            <person name="Chen M.-X."/>
        </authorList>
    </citation>
    <scope>NUCLEOTIDE SEQUENCE [LARGE SCALE GENOMIC DNA]</scope>
    <source>
        <strain evidence="11">BL9</strain>
    </source>
</reference>
<evidence type="ECO:0000256" key="5">
    <source>
        <dbReference type="ARBA" id="ARBA00022777"/>
    </source>
</evidence>
<comment type="catalytic activity">
    <reaction evidence="7">
        <text>L-aspartate + ATP = 4-phospho-L-aspartate + ADP</text>
        <dbReference type="Rhea" id="RHEA:23776"/>
        <dbReference type="ChEBI" id="CHEBI:29991"/>
        <dbReference type="ChEBI" id="CHEBI:30616"/>
        <dbReference type="ChEBI" id="CHEBI:57535"/>
        <dbReference type="ChEBI" id="CHEBI:456216"/>
        <dbReference type="EC" id="2.7.2.4"/>
    </reaction>
</comment>